<dbReference type="InterPro" id="IPR000700">
    <property type="entry name" value="PAS-assoc_C"/>
</dbReference>
<gene>
    <name evidence="5" type="ORF">QEZ41_07770</name>
</gene>
<dbReference type="Pfam" id="PF13426">
    <property type="entry name" value="PAS_9"/>
    <property type="match status" value="1"/>
</dbReference>
<dbReference type="Gene3D" id="3.30.70.270">
    <property type="match status" value="1"/>
</dbReference>
<dbReference type="NCBIfam" id="TIGR00254">
    <property type="entry name" value="GGDEF"/>
    <property type="match status" value="1"/>
</dbReference>
<evidence type="ECO:0000259" key="4">
    <source>
        <dbReference type="PROSITE" id="PS50887"/>
    </source>
</evidence>
<sequence>MKKIILQYRYWPIPILLWAALVLGSFMWNRAQVEHKVFHLANDRAYFVFKMVESVRLWNTQHGGVYAPVDEVTPPNPYLIIPERDISTPSGKALTLINPAYMTRQLTGVVEALSGLRLNLTSLQPLNPNNQPDVWERVQLEKFEHKAQDVSEIIGQGRDASFRFIAPLHVEKLCLKCHEHQGYKLGDIRGGLSVSFPVEPLFLAETEQLRSIGLTHMLVWLILSMLTLVTLSRYRHQLLTLETAKIQTEKLVEQRTAELRTEVSERTQAEAQLRLFIESTGEGIIGMNGQGLCTLVNPEAIRLLGMHKAEELLGKSVHDVIHHSMADGQMHEFDDCPLYDTLRSGRIIHDDTDIFWRMDGSSFPVEYRSHPLFVEGRVLGAVVSFSDITERKKAEAQLLKLSSAVEHIPAAAIITDIDGVIEYVNPSFEAMSGYQAEEVIGKNPRIWQSGQTKPETYQQMWQALKCGHVWQGEVLNKAKNGQLFWEMARISPIKNEDGVVTHFVAVKEDITERKLQDKQIWHQAHHDSLTNLPNRELFIKELQKAIATAAQENTLLALLYIDLDGFKAVNDEYGHATGDELLVKAAKRLSACVRDTDNVARLGGDEFTVTLAGILERSAAQHVAKKIVHSLAQPFQLEHVSVSISASVGVALFPSDAQTPDELIDCADSAMYQAKQAGRNNFCCYKAN</sequence>
<keyword evidence="1" id="KW-0472">Membrane</keyword>
<comment type="caution">
    <text evidence="5">The sequence shown here is derived from an EMBL/GenBank/DDBJ whole genome shotgun (WGS) entry which is preliminary data.</text>
</comment>
<accession>A0ABT7SPR0</accession>
<dbReference type="InterPro" id="IPR000160">
    <property type="entry name" value="GGDEF_dom"/>
</dbReference>
<dbReference type="Gene3D" id="3.30.450.20">
    <property type="entry name" value="PAS domain"/>
    <property type="match status" value="2"/>
</dbReference>
<dbReference type="SMART" id="SM00267">
    <property type="entry name" value="GGDEF"/>
    <property type="match status" value="1"/>
</dbReference>
<dbReference type="InterPro" id="IPR000014">
    <property type="entry name" value="PAS"/>
</dbReference>
<feature type="domain" description="PAC" evidence="3">
    <location>
        <begin position="468"/>
        <end position="522"/>
    </location>
</feature>
<feature type="domain" description="GGDEF" evidence="4">
    <location>
        <begin position="554"/>
        <end position="687"/>
    </location>
</feature>
<name>A0ABT7SPR0_9GAMM</name>
<dbReference type="Proteomes" id="UP001241056">
    <property type="component" value="Unassembled WGS sequence"/>
</dbReference>
<dbReference type="Pfam" id="PF00990">
    <property type="entry name" value="GGDEF"/>
    <property type="match status" value="1"/>
</dbReference>
<dbReference type="InterPro" id="IPR001610">
    <property type="entry name" value="PAC"/>
</dbReference>
<evidence type="ECO:0000259" key="3">
    <source>
        <dbReference type="PROSITE" id="PS50113"/>
    </source>
</evidence>
<dbReference type="CDD" id="cd00130">
    <property type="entry name" value="PAS"/>
    <property type="match status" value="2"/>
</dbReference>
<dbReference type="Pfam" id="PF00989">
    <property type="entry name" value="PAS"/>
    <property type="match status" value="1"/>
</dbReference>
<dbReference type="SUPFAM" id="SSF55073">
    <property type="entry name" value="Nucleotide cyclase"/>
    <property type="match status" value="1"/>
</dbReference>
<dbReference type="RefSeq" id="WP_289410838.1">
    <property type="nucleotide sequence ID" value="NZ_JAUCDY010000008.1"/>
</dbReference>
<evidence type="ECO:0000313" key="5">
    <source>
        <dbReference type="EMBL" id="MDM7858174.1"/>
    </source>
</evidence>
<keyword evidence="5" id="KW-0808">Transferase</keyword>
<protein>
    <submittedName>
        <fullName evidence="5">Diguanylate cyclase</fullName>
        <ecNumber evidence="5">2.7.7.65</ecNumber>
    </submittedName>
</protein>
<dbReference type="Pfam" id="PF11845">
    <property type="entry name" value="Tll0287-like"/>
    <property type="match status" value="1"/>
</dbReference>
<dbReference type="EC" id="2.7.7.65" evidence="5"/>
<dbReference type="PANTHER" id="PTHR46663">
    <property type="entry name" value="DIGUANYLATE CYCLASE DGCT-RELATED"/>
    <property type="match status" value="1"/>
</dbReference>
<reference evidence="5 6" key="1">
    <citation type="submission" date="2023-06" db="EMBL/GenBank/DDBJ databases">
        <title>Thiopseudomonas sp. CY1220 draft genome sequence.</title>
        <authorList>
            <person name="Zhao G."/>
            <person name="An M."/>
        </authorList>
    </citation>
    <scope>NUCLEOTIDE SEQUENCE [LARGE SCALE GENOMIC DNA]</scope>
    <source>
        <strain evidence="5 6">CY1220</strain>
    </source>
</reference>
<proteinExistence type="predicted"/>
<feature type="domain" description="PAS" evidence="2">
    <location>
        <begin position="397"/>
        <end position="443"/>
    </location>
</feature>
<evidence type="ECO:0000256" key="1">
    <source>
        <dbReference type="SAM" id="Phobius"/>
    </source>
</evidence>
<feature type="transmembrane region" description="Helical" evidence="1">
    <location>
        <begin position="12"/>
        <end position="28"/>
    </location>
</feature>
<dbReference type="SUPFAM" id="SSF55785">
    <property type="entry name" value="PYP-like sensor domain (PAS domain)"/>
    <property type="match status" value="2"/>
</dbReference>
<dbReference type="InterPro" id="IPR052163">
    <property type="entry name" value="DGC-Regulatory_Protein"/>
</dbReference>
<dbReference type="GO" id="GO:0052621">
    <property type="term" value="F:diguanylate cyclase activity"/>
    <property type="evidence" value="ECO:0007669"/>
    <property type="project" value="UniProtKB-EC"/>
</dbReference>
<dbReference type="SMART" id="SM00086">
    <property type="entry name" value="PAC"/>
    <property type="match status" value="2"/>
</dbReference>
<organism evidence="5 6">
    <name type="scientific">Thiopseudomonas acetoxidans</name>
    <dbReference type="NCBI Taxonomy" id="3041622"/>
    <lineage>
        <taxon>Bacteria</taxon>
        <taxon>Pseudomonadati</taxon>
        <taxon>Pseudomonadota</taxon>
        <taxon>Gammaproteobacteria</taxon>
        <taxon>Pseudomonadales</taxon>
        <taxon>Pseudomonadaceae</taxon>
        <taxon>Thiopseudomonas</taxon>
    </lineage>
</organism>
<dbReference type="InterPro" id="IPR013767">
    <property type="entry name" value="PAS_fold"/>
</dbReference>
<dbReference type="SMART" id="SM00091">
    <property type="entry name" value="PAS"/>
    <property type="match status" value="2"/>
</dbReference>
<dbReference type="PANTHER" id="PTHR46663:SF3">
    <property type="entry name" value="SLL0267 PROTEIN"/>
    <property type="match status" value="1"/>
</dbReference>
<keyword evidence="1" id="KW-0812">Transmembrane</keyword>
<dbReference type="CDD" id="cd01949">
    <property type="entry name" value="GGDEF"/>
    <property type="match status" value="1"/>
</dbReference>
<dbReference type="InterPro" id="IPR029787">
    <property type="entry name" value="Nucleotide_cyclase"/>
</dbReference>
<evidence type="ECO:0000259" key="2">
    <source>
        <dbReference type="PROSITE" id="PS50112"/>
    </source>
</evidence>
<keyword evidence="5" id="KW-0548">Nucleotidyltransferase</keyword>
<keyword evidence="6" id="KW-1185">Reference proteome</keyword>
<feature type="domain" description="PAC" evidence="3">
    <location>
        <begin position="349"/>
        <end position="400"/>
    </location>
</feature>
<evidence type="ECO:0000313" key="6">
    <source>
        <dbReference type="Proteomes" id="UP001241056"/>
    </source>
</evidence>
<dbReference type="PROSITE" id="PS50112">
    <property type="entry name" value="PAS"/>
    <property type="match status" value="2"/>
</dbReference>
<feature type="domain" description="PAS" evidence="2">
    <location>
        <begin position="269"/>
        <end position="322"/>
    </location>
</feature>
<keyword evidence="1" id="KW-1133">Transmembrane helix</keyword>
<dbReference type="InterPro" id="IPR043128">
    <property type="entry name" value="Rev_trsase/Diguanyl_cyclase"/>
</dbReference>
<dbReference type="PROSITE" id="PS50113">
    <property type="entry name" value="PAC"/>
    <property type="match status" value="2"/>
</dbReference>
<dbReference type="InterPro" id="IPR021796">
    <property type="entry name" value="Tll0287-like_dom"/>
</dbReference>
<dbReference type="NCBIfam" id="TIGR00229">
    <property type="entry name" value="sensory_box"/>
    <property type="match status" value="2"/>
</dbReference>
<dbReference type="EMBL" id="JAUCDY010000008">
    <property type="protein sequence ID" value="MDM7858174.1"/>
    <property type="molecule type" value="Genomic_DNA"/>
</dbReference>
<dbReference type="PROSITE" id="PS50887">
    <property type="entry name" value="GGDEF"/>
    <property type="match status" value="1"/>
</dbReference>
<dbReference type="InterPro" id="IPR035965">
    <property type="entry name" value="PAS-like_dom_sf"/>
</dbReference>